<feature type="signal peptide" evidence="4">
    <location>
        <begin position="1"/>
        <end position="19"/>
    </location>
</feature>
<gene>
    <name evidence="6" type="ordered locus">Nham_4448</name>
</gene>
<comment type="similarity">
    <text evidence="2">Belongs to the virb1 family.</text>
</comment>
<dbReference type="Gene3D" id="1.10.530.10">
    <property type="match status" value="1"/>
</dbReference>
<dbReference type="Pfam" id="PF01464">
    <property type="entry name" value="SLT"/>
    <property type="match status" value="1"/>
</dbReference>
<name>Q1QFG5_NITHX</name>
<sequence>MLIRVAAIGFGVLASLAGAAAQDARPQTLAAVDASGHVLPLGAAPVSVERIGAAQVSQVASPCPDAVAMVPEEARALVTRIATEEAFYPDFVLSVAKAESQFNSVALSDKGAFGLMQLEPETAQRFKVDLCDPVGNIRGGIRFLRALHEKYRNPLFILAAYNAGEGAVEQSRGVPPYPETVRFVAQVLNDFYAWPALGPAAARGPLRSASRTLEAPDLIEPREATAPPKTPKPAPKDRTRWDNGFVMHVD</sequence>
<evidence type="ECO:0000259" key="5">
    <source>
        <dbReference type="Pfam" id="PF01464"/>
    </source>
</evidence>
<keyword evidence="6" id="KW-0614">Plasmid</keyword>
<evidence type="ECO:0000313" key="6">
    <source>
        <dbReference type="EMBL" id="ABE65032.1"/>
    </source>
</evidence>
<feature type="region of interest" description="Disordered" evidence="3">
    <location>
        <begin position="213"/>
        <end position="243"/>
    </location>
</feature>
<keyword evidence="7" id="KW-1185">Reference proteome</keyword>
<dbReference type="KEGG" id="nha:Nham_4448"/>
<evidence type="ECO:0000256" key="4">
    <source>
        <dbReference type="SAM" id="SignalP"/>
    </source>
</evidence>
<dbReference type="eggNOG" id="COG0741">
    <property type="taxonomic scope" value="Bacteria"/>
</dbReference>
<evidence type="ECO:0000256" key="2">
    <source>
        <dbReference type="ARBA" id="ARBA00009387"/>
    </source>
</evidence>
<dbReference type="InterPro" id="IPR023346">
    <property type="entry name" value="Lysozyme-like_dom_sf"/>
</dbReference>
<dbReference type="PANTHER" id="PTHR37423">
    <property type="entry name" value="SOLUBLE LYTIC MUREIN TRANSGLYCOSYLASE-RELATED"/>
    <property type="match status" value="1"/>
</dbReference>
<dbReference type="PANTHER" id="PTHR37423:SF2">
    <property type="entry name" value="MEMBRANE-BOUND LYTIC MUREIN TRANSGLYCOSYLASE C"/>
    <property type="match status" value="1"/>
</dbReference>
<dbReference type="CAZy" id="GH23">
    <property type="family name" value="Glycoside Hydrolase Family 23"/>
</dbReference>
<dbReference type="EMBL" id="CP000321">
    <property type="protein sequence ID" value="ABE65032.1"/>
    <property type="molecule type" value="Genomic_DNA"/>
</dbReference>
<dbReference type="OrthoDB" id="9788661at2"/>
<comment type="similarity">
    <text evidence="1">Belongs to the transglycosylase Slt family.</text>
</comment>
<evidence type="ECO:0000256" key="1">
    <source>
        <dbReference type="ARBA" id="ARBA00007734"/>
    </source>
</evidence>
<reference evidence="7" key="1">
    <citation type="submission" date="2006-03" db="EMBL/GenBank/DDBJ databases">
        <title>Complete sequence of plasmid 2 of Nitrobacter hamburgensis X14.</title>
        <authorList>
            <consortium name="US DOE Joint Genome Institute"/>
            <person name="Copeland A."/>
            <person name="Lucas S."/>
            <person name="Lapidus A."/>
            <person name="Barry K."/>
            <person name="Detter J.C."/>
            <person name="Glavina del Rio T."/>
            <person name="Hammon N."/>
            <person name="Israni S."/>
            <person name="Dalin E."/>
            <person name="Tice H."/>
            <person name="Pitluck S."/>
            <person name="Chain P."/>
            <person name="Malfatti S."/>
            <person name="Shin M."/>
            <person name="Vergez L."/>
            <person name="Schmutz J."/>
            <person name="Larimer F."/>
            <person name="Land M."/>
            <person name="Hauser L."/>
            <person name="Kyrpides N."/>
            <person name="Ivanova N."/>
            <person name="Ward B."/>
            <person name="Arp D."/>
            <person name="Klotz M."/>
            <person name="Stein L."/>
            <person name="O'Mullan G."/>
            <person name="Starkenburg S."/>
            <person name="Sayavedra L."/>
            <person name="Poret-Peterson A.T."/>
            <person name="Gentry M.E."/>
            <person name="Bruce D."/>
            <person name="Richardson P."/>
        </authorList>
    </citation>
    <scope>NUCLEOTIDE SEQUENCE [LARGE SCALE GENOMIC DNA]</scope>
    <source>
        <strain evidence="7">DSM 10229 / NCIMB 13809 / X14</strain>
        <plasmid evidence="7">Plasmid pNITHX2</plasmid>
    </source>
</reference>
<dbReference type="RefSeq" id="WP_011505114.1">
    <property type="nucleotide sequence ID" value="NC_007960.1"/>
</dbReference>
<geneLocation type="plasmid" evidence="7">
    <name>pNITHX2</name>
</geneLocation>
<dbReference type="CDD" id="cd00254">
    <property type="entry name" value="LT-like"/>
    <property type="match status" value="1"/>
</dbReference>
<feature type="domain" description="Transglycosylase SLT" evidence="5">
    <location>
        <begin position="82"/>
        <end position="171"/>
    </location>
</feature>
<accession>Q1QFG5</accession>
<evidence type="ECO:0000256" key="3">
    <source>
        <dbReference type="SAM" id="MobiDB-lite"/>
    </source>
</evidence>
<protein>
    <submittedName>
        <fullName evidence="6">Lytic transglycosylase, catalytic</fullName>
    </submittedName>
</protein>
<proteinExistence type="inferred from homology"/>
<feature type="chain" id="PRO_5004195604" evidence="4">
    <location>
        <begin position="20"/>
        <end position="250"/>
    </location>
</feature>
<dbReference type="AlphaFoldDB" id="Q1QFG5"/>
<evidence type="ECO:0000313" key="7">
    <source>
        <dbReference type="Proteomes" id="UP000001953"/>
    </source>
</evidence>
<dbReference type="HOGENOM" id="CLU_065765_6_1_5"/>
<dbReference type="InterPro" id="IPR008258">
    <property type="entry name" value="Transglycosylase_SLT_dom_1"/>
</dbReference>
<keyword evidence="4" id="KW-0732">Signal</keyword>
<dbReference type="Proteomes" id="UP000001953">
    <property type="component" value="Plasmid 2"/>
</dbReference>
<dbReference type="SUPFAM" id="SSF53955">
    <property type="entry name" value="Lysozyme-like"/>
    <property type="match status" value="1"/>
</dbReference>
<organism evidence="6 7">
    <name type="scientific">Nitrobacter hamburgensis (strain DSM 10229 / NCIMB 13809 / X14)</name>
    <dbReference type="NCBI Taxonomy" id="323097"/>
    <lineage>
        <taxon>Bacteria</taxon>
        <taxon>Pseudomonadati</taxon>
        <taxon>Pseudomonadota</taxon>
        <taxon>Alphaproteobacteria</taxon>
        <taxon>Hyphomicrobiales</taxon>
        <taxon>Nitrobacteraceae</taxon>
        <taxon>Nitrobacter</taxon>
    </lineage>
</organism>